<comment type="caution">
    <text evidence="2">The sequence shown here is derived from an EMBL/GenBank/DDBJ whole genome shotgun (WGS) entry which is preliminary data.</text>
</comment>
<dbReference type="Proteomes" id="UP001189429">
    <property type="component" value="Unassembled WGS sequence"/>
</dbReference>
<evidence type="ECO:0000256" key="1">
    <source>
        <dbReference type="SAM" id="MobiDB-lite"/>
    </source>
</evidence>
<evidence type="ECO:0000313" key="2">
    <source>
        <dbReference type="EMBL" id="CAK0805524.1"/>
    </source>
</evidence>
<evidence type="ECO:0000313" key="3">
    <source>
        <dbReference type="Proteomes" id="UP001189429"/>
    </source>
</evidence>
<organism evidence="2 3">
    <name type="scientific">Prorocentrum cordatum</name>
    <dbReference type="NCBI Taxonomy" id="2364126"/>
    <lineage>
        <taxon>Eukaryota</taxon>
        <taxon>Sar</taxon>
        <taxon>Alveolata</taxon>
        <taxon>Dinophyceae</taxon>
        <taxon>Prorocentrales</taxon>
        <taxon>Prorocentraceae</taxon>
        <taxon>Prorocentrum</taxon>
    </lineage>
</organism>
<sequence>MGRCKCPGGAECKNEFQHAPATMSDCVGRGGGGCTASANQSHGEKSWCGPCQGKRHGVHSKRPLAPAGDAAGDVGAQATSTARASANEPGSAAAAASASTCRPYASTSNSKKQHLAQPLLPEERGARLAILKAERVRLSKELLAIREEERSLVDSAFNAGGDDADDGEAPAVDSEDEVRIVAATPARSTAADLMLSCNARVEDFLRFVDAREQLRTRIAAGVPAEELYVGFDPVIVRLFQEKQLHNVSRNVDPVTLGLKAAAISFIGGGAAPRGVPPAAPDPVTLAPASLGRPCILMIAIWRVVAGTLPFALALGPLYTWTPLETSRVQALARLVWAKGKECVDCFFSNAYSAPRVLRNGLFDASQTQMERIMWPSAALREAQSGFWRQNTLIGRLKTIDSIWEVSGQILDAGRSERTRRSLTNALAEADHCGIWENGRRLPGFFAKELGEDALDIPGLIVPCLDDVQDLNDFCPAGPGALQGLEYIFQCGSMTQEEANALMRALWHELRGRWRHAQPIRLHDIQFMLCAHNRTVRNTARNRRERTAFQRMMGQWVAEACAALAGGAPFGVVSAQFVARLQSLPDVR</sequence>
<feature type="compositionally biased region" description="Low complexity" evidence="1">
    <location>
        <begin position="65"/>
        <end position="91"/>
    </location>
</feature>
<dbReference type="EMBL" id="CAUYUJ010003481">
    <property type="protein sequence ID" value="CAK0805524.1"/>
    <property type="molecule type" value="Genomic_DNA"/>
</dbReference>
<proteinExistence type="predicted"/>
<gene>
    <name evidence="2" type="ORF">PCOR1329_LOCUS12013</name>
</gene>
<protein>
    <submittedName>
        <fullName evidence="2">Uncharacterized protein</fullName>
    </submittedName>
</protein>
<feature type="region of interest" description="Disordered" evidence="1">
    <location>
        <begin position="58"/>
        <end position="91"/>
    </location>
</feature>
<keyword evidence="3" id="KW-1185">Reference proteome</keyword>
<name>A0ABN9QKW0_9DINO</name>
<accession>A0ABN9QKW0</accession>
<reference evidence="2" key="1">
    <citation type="submission" date="2023-10" db="EMBL/GenBank/DDBJ databases">
        <authorList>
            <person name="Chen Y."/>
            <person name="Shah S."/>
            <person name="Dougan E. K."/>
            <person name="Thang M."/>
            <person name="Chan C."/>
        </authorList>
    </citation>
    <scope>NUCLEOTIDE SEQUENCE [LARGE SCALE GENOMIC DNA]</scope>
</reference>